<keyword evidence="2" id="KW-1185">Reference proteome</keyword>
<dbReference type="Proteomes" id="UP000197007">
    <property type="component" value="Chromosome"/>
</dbReference>
<dbReference type="Pfam" id="PF21857">
    <property type="entry name" value="DUF6913"/>
    <property type="match status" value="1"/>
</dbReference>
<gene>
    <name evidence="1" type="ORF">CBG49_10345</name>
</gene>
<dbReference type="KEGG" id="capn:CBG49_10345"/>
<accession>A0A1Z4BQ61</accession>
<dbReference type="AlphaFoldDB" id="A0A1Z4BQ61"/>
<evidence type="ECO:0000313" key="2">
    <source>
        <dbReference type="Proteomes" id="UP000197007"/>
    </source>
</evidence>
<dbReference type="EMBL" id="CP022022">
    <property type="protein sequence ID" value="ASF43435.1"/>
    <property type="molecule type" value="Genomic_DNA"/>
</dbReference>
<sequence length="182" mass="21337">MQSHAKLQYILDIIKNFYLKNKIRKNFKALEKYNKRLDSDLVKVGCIVDMDVVKEVNPLLELMKYYSIRPENYIVLGYKHTSEETHANGVPFLVDKEINWQGKVRNYHADRLAEQEYDLLINYFNEPKLPLLLLSSSIKAKLRIGFQGIDMQYNDITIACPLTEERVFTEEVKKVLGTIIHK</sequence>
<protein>
    <submittedName>
        <fullName evidence="1">Uncharacterized protein</fullName>
    </submittedName>
</protein>
<organism evidence="1 2">
    <name type="scientific">Capnocytophaga endodontalis</name>
    <dbReference type="NCBI Taxonomy" id="2708117"/>
    <lineage>
        <taxon>Bacteria</taxon>
        <taxon>Pseudomonadati</taxon>
        <taxon>Bacteroidota</taxon>
        <taxon>Flavobacteriia</taxon>
        <taxon>Flavobacteriales</taxon>
        <taxon>Flavobacteriaceae</taxon>
        <taxon>Capnocytophaga</taxon>
    </lineage>
</organism>
<proteinExistence type="predicted"/>
<name>A0A1Z4BQ61_9FLAO</name>
<dbReference type="InterPro" id="IPR054207">
    <property type="entry name" value="DUF6913"/>
</dbReference>
<evidence type="ECO:0000313" key="1">
    <source>
        <dbReference type="EMBL" id="ASF43435.1"/>
    </source>
</evidence>
<reference evidence="2" key="1">
    <citation type="submission" date="2017-06" db="EMBL/GenBank/DDBJ databases">
        <title>Complete genome sequence of Capnocytophaga sp. KCOM 1579 (=ChDC OS43) isolated from a human refractory periapical abscess lesion.</title>
        <authorList>
            <person name="Kook J.-K."/>
            <person name="Park S.-N."/>
            <person name="Lim Y.K."/>
            <person name="Roh H."/>
        </authorList>
    </citation>
    <scope>NUCLEOTIDE SEQUENCE [LARGE SCALE GENOMIC DNA]</scope>
    <source>
        <strain evidence="2">ChDC OS43</strain>
    </source>
</reference>